<keyword evidence="4 7" id="KW-0238">DNA-binding</keyword>
<feature type="domain" description="OmpR/PhoB-type" evidence="9">
    <location>
        <begin position="132"/>
        <end position="231"/>
    </location>
</feature>
<dbReference type="CDD" id="cd00383">
    <property type="entry name" value="trans_reg_C"/>
    <property type="match status" value="1"/>
</dbReference>
<dbReference type="GO" id="GO:0005829">
    <property type="term" value="C:cytosol"/>
    <property type="evidence" value="ECO:0007669"/>
    <property type="project" value="TreeGrafter"/>
</dbReference>
<dbReference type="GO" id="GO:0032993">
    <property type="term" value="C:protein-DNA complex"/>
    <property type="evidence" value="ECO:0007669"/>
    <property type="project" value="TreeGrafter"/>
</dbReference>
<evidence type="ECO:0000256" key="4">
    <source>
        <dbReference type="ARBA" id="ARBA00023125"/>
    </source>
</evidence>
<accession>A0A1X7D6W1</accession>
<evidence type="ECO:0000256" key="7">
    <source>
        <dbReference type="PROSITE-ProRule" id="PRU01091"/>
    </source>
</evidence>
<dbReference type="SUPFAM" id="SSF46894">
    <property type="entry name" value="C-terminal effector domain of the bipartite response regulators"/>
    <property type="match status" value="1"/>
</dbReference>
<dbReference type="SMART" id="SM00862">
    <property type="entry name" value="Trans_reg_C"/>
    <property type="match status" value="1"/>
</dbReference>
<evidence type="ECO:0000256" key="2">
    <source>
        <dbReference type="ARBA" id="ARBA00023012"/>
    </source>
</evidence>
<sequence>MIKHLLVVEPDQAIRDELRARIQRHEFEMSVLYDAASLMRRLDAEVPSAIVLRHGLPANDGIAALRRVREAGFDMPIIIVSRSAEVTDKIVAFELGANDYLVDPFDTNELLARIRNALRFHHRERFAVPAYRKQYAFGEFSLDFLGRRLFKRGVEVAVRPSVFSLLQIFSAHPMKMLTRARIMEMLGREGTYQAERGLDVLIFRVRSVLGKAPSGVQYIQTIRGQGYVFVPGDEEPATARCVDAALAVSGAARRAIHYDSAVL</sequence>
<reference evidence="11" key="1">
    <citation type="submission" date="2017-04" db="EMBL/GenBank/DDBJ databases">
        <authorList>
            <person name="Varghese N."/>
            <person name="Submissions S."/>
        </authorList>
    </citation>
    <scope>NUCLEOTIDE SEQUENCE [LARGE SCALE GENOMIC DNA]</scope>
    <source>
        <strain evidence="11">Ballard 720</strain>
    </source>
</reference>
<organism evidence="10 11">
    <name type="scientific">Trinickia caryophylli</name>
    <name type="common">Paraburkholderia caryophylli</name>
    <dbReference type="NCBI Taxonomy" id="28094"/>
    <lineage>
        <taxon>Bacteria</taxon>
        <taxon>Pseudomonadati</taxon>
        <taxon>Pseudomonadota</taxon>
        <taxon>Betaproteobacteria</taxon>
        <taxon>Burkholderiales</taxon>
        <taxon>Burkholderiaceae</taxon>
        <taxon>Trinickia</taxon>
    </lineage>
</organism>
<evidence type="ECO:0000259" key="9">
    <source>
        <dbReference type="PROSITE" id="PS51755"/>
    </source>
</evidence>
<dbReference type="GO" id="GO:0006355">
    <property type="term" value="P:regulation of DNA-templated transcription"/>
    <property type="evidence" value="ECO:0007669"/>
    <property type="project" value="InterPro"/>
</dbReference>
<dbReference type="Gene3D" id="6.10.250.690">
    <property type="match status" value="1"/>
</dbReference>
<dbReference type="SMART" id="SM00448">
    <property type="entry name" value="REC"/>
    <property type="match status" value="1"/>
</dbReference>
<evidence type="ECO:0000256" key="5">
    <source>
        <dbReference type="ARBA" id="ARBA00023163"/>
    </source>
</evidence>
<dbReference type="EMBL" id="FXAH01000002">
    <property type="protein sequence ID" value="SMF10064.1"/>
    <property type="molecule type" value="Genomic_DNA"/>
</dbReference>
<keyword evidence="11" id="KW-1185">Reference proteome</keyword>
<name>A0A1X7D6W1_TRICW</name>
<keyword evidence="3" id="KW-0805">Transcription regulation</keyword>
<dbReference type="Pfam" id="PF00486">
    <property type="entry name" value="Trans_reg_C"/>
    <property type="match status" value="1"/>
</dbReference>
<feature type="DNA-binding region" description="OmpR/PhoB-type" evidence="7">
    <location>
        <begin position="132"/>
        <end position="231"/>
    </location>
</feature>
<dbReference type="STRING" id="28094.SAMN06295900_102476"/>
<dbReference type="PANTHER" id="PTHR48111">
    <property type="entry name" value="REGULATOR OF RPOS"/>
    <property type="match status" value="1"/>
</dbReference>
<feature type="domain" description="Response regulatory" evidence="8">
    <location>
        <begin position="4"/>
        <end position="118"/>
    </location>
</feature>
<proteinExistence type="predicted"/>
<dbReference type="PROSITE" id="PS50110">
    <property type="entry name" value="RESPONSE_REGULATORY"/>
    <property type="match status" value="1"/>
</dbReference>
<evidence type="ECO:0000259" key="8">
    <source>
        <dbReference type="PROSITE" id="PS50110"/>
    </source>
</evidence>
<keyword evidence="5" id="KW-0804">Transcription</keyword>
<evidence type="ECO:0000256" key="6">
    <source>
        <dbReference type="PROSITE-ProRule" id="PRU00169"/>
    </source>
</evidence>
<evidence type="ECO:0000313" key="10">
    <source>
        <dbReference type="EMBL" id="SMF10064.1"/>
    </source>
</evidence>
<dbReference type="InterPro" id="IPR001867">
    <property type="entry name" value="OmpR/PhoB-type_DNA-bd"/>
</dbReference>
<dbReference type="SUPFAM" id="SSF52172">
    <property type="entry name" value="CheY-like"/>
    <property type="match status" value="1"/>
</dbReference>
<evidence type="ECO:0000313" key="11">
    <source>
        <dbReference type="Proteomes" id="UP000192911"/>
    </source>
</evidence>
<dbReference type="PANTHER" id="PTHR48111:SF4">
    <property type="entry name" value="DNA-BINDING DUAL TRANSCRIPTIONAL REGULATOR OMPR"/>
    <property type="match status" value="1"/>
</dbReference>
<dbReference type="GeneID" id="95552205"/>
<protein>
    <submittedName>
        <fullName evidence="10">Two-component system, OmpR family, phosphate regulon response regulator OmpR</fullName>
    </submittedName>
</protein>
<gene>
    <name evidence="10" type="ORF">SAMN06295900_102476</name>
</gene>
<evidence type="ECO:0000256" key="1">
    <source>
        <dbReference type="ARBA" id="ARBA00022553"/>
    </source>
</evidence>
<evidence type="ECO:0000256" key="3">
    <source>
        <dbReference type="ARBA" id="ARBA00023015"/>
    </source>
</evidence>
<dbReference type="InterPro" id="IPR001789">
    <property type="entry name" value="Sig_transdc_resp-reg_receiver"/>
</dbReference>
<dbReference type="InterPro" id="IPR016032">
    <property type="entry name" value="Sig_transdc_resp-reg_C-effctor"/>
</dbReference>
<dbReference type="Proteomes" id="UP000192911">
    <property type="component" value="Unassembled WGS sequence"/>
</dbReference>
<keyword evidence="2" id="KW-0902">Two-component regulatory system</keyword>
<dbReference type="Gene3D" id="1.10.10.10">
    <property type="entry name" value="Winged helix-like DNA-binding domain superfamily/Winged helix DNA-binding domain"/>
    <property type="match status" value="1"/>
</dbReference>
<dbReference type="InterPro" id="IPR036388">
    <property type="entry name" value="WH-like_DNA-bd_sf"/>
</dbReference>
<dbReference type="RefSeq" id="WP_158243505.1">
    <property type="nucleotide sequence ID" value="NZ_BSQD01000002.1"/>
</dbReference>
<dbReference type="Gene3D" id="3.40.50.2300">
    <property type="match status" value="1"/>
</dbReference>
<dbReference type="InterPro" id="IPR039420">
    <property type="entry name" value="WalR-like"/>
</dbReference>
<dbReference type="PROSITE" id="PS51755">
    <property type="entry name" value="OMPR_PHOB"/>
    <property type="match status" value="1"/>
</dbReference>
<dbReference type="GO" id="GO:0000156">
    <property type="term" value="F:phosphorelay response regulator activity"/>
    <property type="evidence" value="ECO:0007669"/>
    <property type="project" value="TreeGrafter"/>
</dbReference>
<dbReference type="AlphaFoldDB" id="A0A1X7D6W1"/>
<keyword evidence="1" id="KW-0597">Phosphoprotein</keyword>
<comment type="caution">
    <text evidence="6">Lacks conserved residue(s) required for the propagation of feature annotation.</text>
</comment>
<dbReference type="GO" id="GO:0000976">
    <property type="term" value="F:transcription cis-regulatory region binding"/>
    <property type="evidence" value="ECO:0007669"/>
    <property type="project" value="TreeGrafter"/>
</dbReference>
<dbReference type="Pfam" id="PF00072">
    <property type="entry name" value="Response_reg"/>
    <property type="match status" value="1"/>
</dbReference>
<dbReference type="InterPro" id="IPR011006">
    <property type="entry name" value="CheY-like_superfamily"/>
</dbReference>